<feature type="domain" description="Tubulin/FtsZ GTPase" evidence="7">
    <location>
        <begin position="20"/>
        <end position="212"/>
    </location>
</feature>
<keyword evidence="4 6" id="KW-0132">Cell division</keyword>
<name>A0A7C4RTM7_9BACT</name>
<dbReference type="PANTHER" id="PTHR30314:SF3">
    <property type="entry name" value="MITOCHONDRIAL DIVISION PROTEIN FSZA"/>
    <property type="match status" value="1"/>
</dbReference>
<feature type="binding site" evidence="4">
    <location>
        <begin position="28"/>
        <end position="32"/>
    </location>
    <ligand>
        <name>GTP</name>
        <dbReference type="ChEBI" id="CHEBI:37565"/>
    </ligand>
</feature>
<dbReference type="GO" id="GO:0000917">
    <property type="term" value="P:division septum assembly"/>
    <property type="evidence" value="ECO:0007669"/>
    <property type="project" value="UniProtKB-KW"/>
</dbReference>
<dbReference type="GO" id="GO:0043093">
    <property type="term" value="P:FtsZ-dependent cytokinesis"/>
    <property type="evidence" value="ECO:0007669"/>
    <property type="project" value="UniProtKB-UniRule"/>
</dbReference>
<dbReference type="GO" id="GO:0003924">
    <property type="term" value="F:GTPase activity"/>
    <property type="evidence" value="ECO:0007669"/>
    <property type="project" value="UniProtKB-UniRule"/>
</dbReference>
<keyword evidence="4 6" id="KW-0717">Septation</keyword>
<dbReference type="Gene3D" id="3.40.50.1440">
    <property type="entry name" value="Tubulin/FtsZ, GTPase domain"/>
    <property type="match status" value="1"/>
</dbReference>
<dbReference type="GO" id="GO:0032153">
    <property type="term" value="C:cell division site"/>
    <property type="evidence" value="ECO:0007669"/>
    <property type="project" value="UniProtKB-UniRule"/>
</dbReference>
<dbReference type="GO" id="GO:0005525">
    <property type="term" value="F:GTP binding"/>
    <property type="evidence" value="ECO:0007669"/>
    <property type="project" value="UniProtKB-UniRule"/>
</dbReference>
<evidence type="ECO:0000256" key="5">
    <source>
        <dbReference type="NCBIfam" id="TIGR00065"/>
    </source>
</evidence>
<reference evidence="9" key="1">
    <citation type="journal article" date="2020" name="mSystems">
        <title>Genome- and Community-Level Interaction Insights into Carbon Utilization and Element Cycling Functions of Hydrothermarchaeota in Hydrothermal Sediment.</title>
        <authorList>
            <person name="Zhou Z."/>
            <person name="Liu Y."/>
            <person name="Xu W."/>
            <person name="Pan J."/>
            <person name="Luo Z.H."/>
            <person name="Li M."/>
        </authorList>
    </citation>
    <scope>NUCLEOTIDE SEQUENCE [LARGE SCALE GENOMIC DNA]</scope>
    <source>
        <strain evidence="9">SpSt-477</strain>
    </source>
</reference>
<dbReference type="InterPro" id="IPR000158">
    <property type="entry name" value="Cell_div_FtsZ"/>
</dbReference>
<dbReference type="HAMAP" id="MF_00909">
    <property type="entry name" value="FtsZ"/>
    <property type="match status" value="1"/>
</dbReference>
<dbReference type="GO" id="GO:0005737">
    <property type="term" value="C:cytoplasm"/>
    <property type="evidence" value="ECO:0007669"/>
    <property type="project" value="UniProtKB-SubCell"/>
</dbReference>
<keyword evidence="4" id="KW-0963">Cytoplasm</keyword>
<dbReference type="InterPro" id="IPR003008">
    <property type="entry name" value="Tubulin_FtsZ_GTPase"/>
</dbReference>
<evidence type="ECO:0000256" key="6">
    <source>
        <dbReference type="RuleBase" id="RU000631"/>
    </source>
</evidence>
<dbReference type="EMBL" id="DSUH01000312">
    <property type="protein sequence ID" value="HGU33862.1"/>
    <property type="molecule type" value="Genomic_DNA"/>
</dbReference>
<evidence type="ECO:0000256" key="3">
    <source>
        <dbReference type="ARBA" id="ARBA00023134"/>
    </source>
</evidence>
<evidence type="ECO:0000256" key="2">
    <source>
        <dbReference type="ARBA" id="ARBA00022741"/>
    </source>
</evidence>
<feature type="binding site" evidence="4">
    <location>
        <position position="146"/>
    </location>
    <ligand>
        <name>GTP</name>
        <dbReference type="ChEBI" id="CHEBI:37565"/>
    </ligand>
</feature>
<evidence type="ECO:0000256" key="4">
    <source>
        <dbReference type="HAMAP-Rule" id="MF_00909"/>
    </source>
</evidence>
<dbReference type="InterPro" id="IPR018316">
    <property type="entry name" value="Tubulin/FtsZ_2-layer-sand-dom"/>
</dbReference>
<dbReference type="Pfam" id="PF12327">
    <property type="entry name" value="FtsZ_C"/>
    <property type="match status" value="1"/>
</dbReference>
<comment type="caution">
    <text evidence="9">The sequence shown here is derived from an EMBL/GenBank/DDBJ whole genome shotgun (WGS) entry which is preliminary data.</text>
</comment>
<dbReference type="SUPFAM" id="SSF52490">
    <property type="entry name" value="Tubulin nucleotide-binding domain-like"/>
    <property type="match status" value="1"/>
</dbReference>
<comment type="subunit">
    <text evidence="4">Homodimer. Polymerizes to form a dynamic ring structure in a strictly GTP-dependent manner. Interacts directly with several other division proteins.</text>
</comment>
<dbReference type="FunFam" id="3.40.50.1440:FF:000001">
    <property type="entry name" value="Cell division protein FtsZ"/>
    <property type="match status" value="1"/>
</dbReference>
<dbReference type="PRINTS" id="PR00423">
    <property type="entry name" value="CELLDVISFTSZ"/>
</dbReference>
<dbReference type="SUPFAM" id="SSF55307">
    <property type="entry name" value="Tubulin C-terminal domain-like"/>
    <property type="match status" value="1"/>
</dbReference>
<feature type="binding site" evidence="4">
    <location>
        <position position="194"/>
    </location>
    <ligand>
        <name>GTP</name>
        <dbReference type="ChEBI" id="CHEBI:37565"/>
    </ligand>
</feature>
<feature type="domain" description="Tubulin/FtsZ 2-layer sandwich" evidence="8">
    <location>
        <begin position="214"/>
        <end position="334"/>
    </location>
</feature>
<dbReference type="Gene3D" id="3.30.1330.20">
    <property type="entry name" value="Tubulin/FtsZ, C-terminal domain"/>
    <property type="match status" value="1"/>
</dbReference>
<dbReference type="AlphaFoldDB" id="A0A7C4RTM7"/>
<protein>
    <recommendedName>
        <fullName evidence="4 5">Cell division protein FtsZ</fullName>
    </recommendedName>
</protein>
<feature type="binding site" evidence="4">
    <location>
        <position position="150"/>
    </location>
    <ligand>
        <name>GTP</name>
        <dbReference type="ChEBI" id="CHEBI:37565"/>
    </ligand>
</feature>
<keyword evidence="3 4" id="KW-0342">GTP-binding</keyword>
<dbReference type="NCBIfam" id="TIGR00065">
    <property type="entry name" value="ftsZ"/>
    <property type="match status" value="1"/>
</dbReference>
<evidence type="ECO:0000313" key="9">
    <source>
        <dbReference type="EMBL" id="HGU33862.1"/>
    </source>
</evidence>
<dbReference type="InterPro" id="IPR037103">
    <property type="entry name" value="Tubulin/FtsZ-like_C"/>
</dbReference>
<dbReference type="SMART" id="SM00864">
    <property type="entry name" value="Tubulin"/>
    <property type="match status" value="1"/>
</dbReference>
<dbReference type="SMART" id="SM00865">
    <property type="entry name" value="Tubulin_C"/>
    <property type="match status" value="1"/>
</dbReference>
<evidence type="ECO:0000259" key="7">
    <source>
        <dbReference type="SMART" id="SM00864"/>
    </source>
</evidence>
<dbReference type="PROSITE" id="PS01134">
    <property type="entry name" value="FTSZ_1"/>
    <property type="match status" value="1"/>
</dbReference>
<evidence type="ECO:0000259" key="8">
    <source>
        <dbReference type="SMART" id="SM00865"/>
    </source>
</evidence>
<sequence length="411" mass="44132">MGFTYLESETERHENDKSAVIKVIGVGGGGGNAINNMIDADIKGVTFIAANTDAQDLQRCKAPFRIQLGEKMLNGLGAGSDPQKGREAALESEDMLRSALEGANMVFIASGFGGGTGTGASPVIAEMCKSMGILTVAVVTKPFRFEGKPRERVADEGIELMRQHADTVIVIPNNKLHSVGTKNTRMIDIFKKADEVLLNSVKGITDLIYMPGYVNLDFKDVERIMSKSGMAIMGIGSASGENRAVLAAEQAFSHPLLEGISISGAKGVLLNITSSEDLSHDEMTSACDRIYQEIGENDTTEIIWGLIYDNSLGEEVRVTLIATGIGLPEAKRNLKVLAGGRRVVAGASPVVDETYGGKVRPAPAIDDDYYDIPTIQRAQFTDSGVVLKEELENFASAKTNLDIPTFLRTQR</sequence>
<keyword evidence="2 4" id="KW-0547">Nucleotide-binding</keyword>
<dbReference type="Pfam" id="PF00091">
    <property type="entry name" value="Tubulin"/>
    <property type="match status" value="1"/>
</dbReference>
<accession>A0A7C4RTM7</accession>
<organism evidence="9">
    <name type="scientific">Desulfatirhabdium butyrativorans</name>
    <dbReference type="NCBI Taxonomy" id="340467"/>
    <lineage>
        <taxon>Bacteria</taxon>
        <taxon>Pseudomonadati</taxon>
        <taxon>Thermodesulfobacteriota</taxon>
        <taxon>Desulfobacteria</taxon>
        <taxon>Desulfobacterales</taxon>
        <taxon>Desulfatirhabdiaceae</taxon>
        <taxon>Desulfatirhabdium</taxon>
    </lineage>
</organism>
<dbReference type="InterPro" id="IPR008280">
    <property type="entry name" value="Tub_FtsZ_C"/>
</dbReference>
<dbReference type="PROSITE" id="PS01135">
    <property type="entry name" value="FTSZ_2"/>
    <property type="match status" value="1"/>
</dbReference>
<evidence type="ECO:0000256" key="1">
    <source>
        <dbReference type="ARBA" id="ARBA00009690"/>
    </source>
</evidence>
<keyword evidence="4 6" id="KW-0131">Cell cycle</keyword>
<dbReference type="InterPro" id="IPR045061">
    <property type="entry name" value="FtsZ/CetZ"/>
</dbReference>
<comment type="similarity">
    <text evidence="1 4 6">Belongs to the FtsZ family.</text>
</comment>
<dbReference type="InterPro" id="IPR024757">
    <property type="entry name" value="FtsZ_C"/>
</dbReference>
<dbReference type="PANTHER" id="PTHR30314">
    <property type="entry name" value="CELL DIVISION PROTEIN FTSZ-RELATED"/>
    <property type="match status" value="1"/>
</dbReference>
<dbReference type="InterPro" id="IPR036525">
    <property type="entry name" value="Tubulin/FtsZ_GTPase_sf"/>
</dbReference>
<feature type="binding site" evidence="4">
    <location>
        <begin position="115"/>
        <end position="117"/>
    </location>
    <ligand>
        <name>GTP</name>
        <dbReference type="ChEBI" id="CHEBI:37565"/>
    </ligand>
</feature>
<dbReference type="GO" id="GO:0051258">
    <property type="term" value="P:protein polymerization"/>
    <property type="evidence" value="ECO:0007669"/>
    <property type="project" value="UniProtKB-UniRule"/>
</dbReference>
<dbReference type="CDD" id="cd02201">
    <property type="entry name" value="FtsZ_type1"/>
    <property type="match status" value="1"/>
</dbReference>
<proteinExistence type="inferred from homology"/>
<dbReference type="InterPro" id="IPR020805">
    <property type="entry name" value="Cell_div_FtsZ_CS"/>
</dbReference>
<comment type="function">
    <text evidence="4 6">Essential cell division protein that forms a contractile ring structure (Z ring) at the future cell division site. The regulation of the ring assembly controls the timing and the location of cell division. One of the functions of the FtsZ ring is to recruit other cell division proteins to the septum to produce a new cell wall between the dividing cells. Binds GTP and shows GTPase activity.</text>
</comment>
<gene>
    <name evidence="4 9" type="primary">ftsZ</name>
    <name evidence="9" type="ORF">ENS29_13585</name>
</gene>
<comment type="subcellular location">
    <subcellularLocation>
        <location evidence="4">Cytoplasm</location>
    </subcellularLocation>
    <text evidence="4">Assembles at midcell at the inner surface of the cytoplasmic membrane.</text>
</comment>